<keyword evidence="2" id="KW-1185">Reference proteome</keyword>
<comment type="caution">
    <text evidence="1">The sequence shown here is derived from an EMBL/GenBank/DDBJ whole genome shotgun (WGS) entry which is preliminary data.</text>
</comment>
<protein>
    <submittedName>
        <fullName evidence="1">Uncharacterized protein</fullName>
    </submittedName>
</protein>
<name>A0AA38X159_9EURO</name>
<dbReference type="Proteomes" id="UP001172673">
    <property type="component" value="Unassembled WGS sequence"/>
</dbReference>
<evidence type="ECO:0000313" key="2">
    <source>
        <dbReference type="Proteomes" id="UP001172673"/>
    </source>
</evidence>
<sequence>MASSPSEPLLPVLTVKTGISKAGQIRQTIVKDDGSAASLLIYYRTLTDDLEKCFRQILNHPAMSIPEVLAEGISAKDLVPKPCVFSPEWLCFEKSYWKAGKDFAEWRLKTLHRLESCRVISKTSLSAALEEPMRVDEILLYENAANAEKELVKHARNFERELIRFKGIIAKLDIIQLCRGGKEQTQGVDKGNT</sequence>
<evidence type="ECO:0000313" key="1">
    <source>
        <dbReference type="EMBL" id="KAJ9604802.1"/>
    </source>
</evidence>
<gene>
    <name evidence="1" type="ORF">H2200_010917</name>
</gene>
<proteinExistence type="predicted"/>
<dbReference type="EMBL" id="JAPDRK010000018">
    <property type="protein sequence ID" value="KAJ9604802.1"/>
    <property type="molecule type" value="Genomic_DNA"/>
</dbReference>
<accession>A0AA38X159</accession>
<organism evidence="1 2">
    <name type="scientific">Cladophialophora chaetospira</name>
    <dbReference type="NCBI Taxonomy" id="386627"/>
    <lineage>
        <taxon>Eukaryota</taxon>
        <taxon>Fungi</taxon>
        <taxon>Dikarya</taxon>
        <taxon>Ascomycota</taxon>
        <taxon>Pezizomycotina</taxon>
        <taxon>Eurotiomycetes</taxon>
        <taxon>Chaetothyriomycetidae</taxon>
        <taxon>Chaetothyriales</taxon>
        <taxon>Herpotrichiellaceae</taxon>
        <taxon>Cladophialophora</taxon>
    </lineage>
</organism>
<reference evidence="1" key="1">
    <citation type="submission" date="2022-10" db="EMBL/GenBank/DDBJ databases">
        <title>Culturing micro-colonial fungi from biological soil crusts in the Mojave desert and describing Neophaeococcomyces mojavensis, and introducing the new genera and species Taxawa tesnikishii.</title>
        <authorList>
            <person name="Kurbessoian T."/>
            <person name="Stajich J.E."/>
        </authorList>
    </citation>
    <scope>NUCLEOTIDE SEQUENCE</scope>
    <source>
        <strain evidence="1">TK_41</strain>
    </source>
</reference>
<dbReference type="AlphaFoldDB" id="A0AA38X159"/>